<feature type="region of interest" description="Disordered" evidence="6">
    <location>
        <begin position="1098"/>
        <end position="1117"/>
    </location>
</feature>
<dbReference type="SMART" id="SM00667">
    <property type="entry name" value="LisH"/>
    <property type="match status" value="2"/>
</dbReference>
<dbReference type="GO" id="GO:0007264">
    <property type="term" value="P:small GTPase-mediated signal transduction"/>
    <property type="evidence" value="ECO:0007669"/>
    <property type="project" value="InterPro"/>
</dbReference>
<dbReference type="InterPro" id="IPR056372">
    <property type="entry name" value="TPR_DOCK"/>
</dbReference>
<dbReference type="InterPro" id="IPR027007">
    <property type="entry name" value="C2_DOCK-type_domain"/>
</dbReference>
<comment type="similarity">
    <text evidence="5">Belongs to the DOCK family.</text>
</comment>
<dbReference type="Pfam" id="PF20422">
    <property type="entry name" value="DHR-2_Lobe_B"/>
    <property type="match status" value="1"/>
</dbReference>
<dbReference type="InterPro" id="IPR043162">
    <property type="entry name" value="DOCK_C_lobe_C"/>
</dbReference>
<evidence type="ECO:0000256" key="1">
    <source>
        <dbReference type="ARBA" id="ARBA00004496"/>
    </source>
</evidence>
<reference evidence="9 10" key="1">
    <citation type="submission" date="2019-01" db="EMBL/GenBank/DDBJ databases">
        <title>Genome sequencing of the rare red list fungi Fomitopsis rosea.</title>
        <authorList>
            <person name="Buettner E."/>
            <person name="Kellner H."/>
        </authorList>
    </citation>
    <scope>NUCLEOTIDE SEQUENCE [LARGE SCALE GENOMIC DNA]</scope>
    <source>
        <strain evidence="9 10">DSM 105464</strain>
    </source>
</reference>
<dbReference type="PROSITE" id="PS51651">
    <property type="entry name" value="DOCKER"/>
    <property type="match status" value="1"/>
</dbReference>
<evidence type="ECO:0000313" key="10">
    <source>
        <dbReference type="Proteomes" id="UP000298390"/>
    </source>
</evidence>
<dbReference type="GO" id="GO:0005886">
    <property type="term" value="C:plasma membrane"/>
    <property type="evidence" value="ECO:0007669"/>
    <property type="project" value="TreeGrafter"/>
</dbReference>
<feature type="region of interest" description="Disordered" evidence="6">
    <location>
        <begin position="287"/>
        <end position="382"/>
    </location>
</feature>
<evidence type="ECO:0000256" key="3">
    <source>
        <dbReference type="ARBA" id="ARBA00022553"/>
    </source>
</evidence>
<dbReference type="CDD" id="cd11684">
    <property type="entry name" value="DHR2_DOCK"/>
    <property type="match status" value="1"/>
</dbReference>
<comment type="caution">
    <text evidence="9">The sequence shown here is derived from an EMBL/GenBank/DDBJ whole genome shotgun (WGS) entry which is preliminary data.</text>
</comment>
<dbReference type="Pfam" id="PF06920">
    <property type="entry name" value="DHR-2_Lobe_A"/>
    <property type="match status" value="1"/>
</dbReference>
<evidence type="ECO:0000256" key="2">
    <source>
        <dbReference type="ARBA" id="ARBA00022490"/>
    </source>
</evidence>
<dbReference type="InterPro" id="IPR032376">
    <property type="entry name" value="DOCK_N"/>
</dbReference>
<evidence type="ECO:0000259" key="8">
    <source>
        <dbReference type="PROSITE" id="PS51651"/>
    </source>
</evidence>
<dbReference type="Pfam" id="PF14429">
    <property type="entry name" value="DOCK-C2"/>
    <property type="match status" value="1"/>
</dbReference>
<dbReference type="PROSITE" id="PS51650">
    <property type="entry name" value="C2_DOCK"/>
    <property type="match status" value="1"/>
</dbReference>
<feature type="compositionally biased region" description="Acidic residues" evidence="6">
    <location>
        <begin position="306"/>
        <end position="320"/>
    </location>
</feature>
<name>A0A4Y9YZS1_9APHY</name>
<protein>
    <submittedName>
        <fullName evidence="9">Uncharacterized protein</fullName>
    </submittedName>
</protein>
<dbReference type="Pfam" id="PF16172">
    <property type="entry name" value="DOCK_N"/>
    <property type="match status" value="1"/>
</dbReference>
<feature type="compositionally biased region" description="Basic and acidic residues" evidence="6">
    <location>
        <begin position="1100"/>
        <end position="1110"/>
    </location>
</feature>
<dbReference type="Gene3D" id="2.60.40.150">
    <property type="entry name" value="C2 domain"/>
    <property type="match status" value="1"/>
</dbReference>
<dbReference type="Pfam" id="PF20421">
    <property type="entry name" value="DHR-2_Lobe_C"/>
    <property type="match status" value="1"/>
</dbReference>
<dbReference type="InterPro" id="IPR046773">
    <property type="entry name" value="DOCKER_Lobe_C"/>
</dbReference>
<feature type="region of interest" description="Disordered" evidence="6">
    <location>
        <begin position="222"/>
        <end position="252"/>
    </location>
</feature>
<dbReference type="InterPro" id="IPR042455">
    <property type="entry name" value="DOCK_N_sub1"/>
</dbReference>
<dbReference type="PANTHER" id="PTHR45653:SF10">
    <property type="entry name" value="MYOBLAST CITY, ISOFORM B"/>
    <property type="match status" value="1"/>
</dbReference>
<feature type="compositionally biased region" description="Low complexity" evidence="6">
    <location>
        <begin position="2583"/>
        <end position="2595"/>
    </location>
</feature>
<dbReference type="GO" id="GO:0031267">
    <property type="term" value="F:small GTPase binding"/>
    <property type="evidence" value="ECO:0007669"/>
    <property type="project" value="TreeGrafter"/>
</dbReference>
<feature type="domain" description="C2 DOCK-type" evidence="7">
    <location>
        <begin position="1243"/>
        <end position="1445"/>
    </location>
</feature>
<proteinExistence type="inferred from homology"/>
<dbReference type="Gene3D" id="1.20.1270.350">
    <property type="entry name" value="Dedicator of cytokinesis N-terminal subdomain"/>
    <property type="match status" value="1"/>
</dbReference>
<dbReference type="STRING" id="34475.A0A4Y9YZS1"/>
<feature type="region of interest" description="Disordered" evidence="6">
    <location>
        <begin position="2583"/>
        <end position="2609"/>
    </location>
</feature>
<evidence type="ECO:0000259" key="7">
    <source>
        <dbReference type="PROSITE" id="PS51650"/>
    </source>
</evidence>
<dbReference type="InterPro" id="IPR046769">
    <property type="entry name" value="DOCKER_Lobe_A"/>
</dbReference>
<feature type="compositionally biased region" description="Basic and acidic residues" evidence="6">
    <location>
        <begin position="117"/>
        <end position="128"/>
    </location>
</feature>
<dbReference type="EMBL" id="SEKV01000059">
    <property type="protein sequence ID" value="TFY67247.1"/>
    <property type="molecule type" value="Genomic_DNA"/>
</dbReference>
<dbReference type="InterPro" id="IPR026791">
    <property type="entry name" value="DOCK"/>
</dbReference>
<dbReference type="GO" id="GO:0005085">
    <property type="term" value="F:guanyl-nucleotide exchange factor activity"/>
    <property type="evidence" value="ECO:0007669"/>
    <property type="project" value="UniProtKB-KW"/>
</dbReference>
<feature type="compositionally biased region" description="Polar residues" evidence="6">
    <location>
        <begin position="791"/>
        <end position="801"/>
    </location>
</feature>
<feature type="region of interest" description="Disordered" evidence="6">
    <location>
        <begin position="2663"/>
        <end position="2685"/>
    </location>
</feature>
<evidence type="ECO:0000256" key="4">
    <source>
        <dbReference type="ARBA" id="ARBA00022658"/>
    </source>
</evidence>
<dbReference type="Gene3D" id="1.20.58.740">
    <property type="match status" value="1"/>
</dbReference>
<sequence length="2734" mass="304399">MFDSDATSLSSSFTAMSNSTLPDHVDRLSLLAKTIRANAAVTAPQTSGPFTEAVLRTPLGDLIRDIDPTEMGLFTLVVPSKPVVADTNGPPPMDGELARVEFHGATPLKKPPAPRPGRADGQRTGEHEPEVYARAAVKYLDRYRSIRPMPRASEQAERIMTQLSEVRDNMRKLSEQLKEHAASDPPEAPASPKSIIQGEENRIHAARAQIADFKKRKEALLAQKKAAPKPPRVRPRFKPQTPPRASDEKEETFWNTPGAAARTLHFTGDSLLDEEALVADMTNMSFSSPVPAQGNGAMSSLSEHPPDEDEEPELGTDADNQDSLPAEESPEEDSDPTVRLQPHSLPTALSPAGDDLVQHEQSPSVTPAPVTETPDPHKRTKVRVTTELEQIVAKIWATIGDQIKAGHANGGKSLRAKETLAILEQLANSTPAPSSPSISLSSFSATAPSATASSQPSAQQILTAHMLLTLLSSPPTYSLSFGRIKEALSEKLTSIGVRASAVGGAGTTRPVYGGRVCALPERIRDLDLLLLILLTGGPCAMVTAGPSTPQRRGVWEPLPLIIYGYAVHPLSPNRRDTKLSSRTRASTFTSTTDASGDEHLVHRDVVSLEVGDNVYAFEKYTPRDKEAEGVWYRGCVCGFLDDSDRETHDERRYVVCTSRRPQVDWTLVSDPSCSAQKAAAKADESQQVFIGVFPASHIFIRDELSDAEGRLAELATTLRVQTNGHQSDAYPHANWLRETREKAMTGYQTPREDDALSLKDGISRKSFKLVPPPDQANSARARLPVYPPSLRSASPTPTESQVMKPLPPRPSLKSGDDTASGADQPIIDEIASALREWYTLMFQYLARRDYKLFMIVREHLEALHLGRRQLLAQTLSSEEIVSLRRECVARLVSGNLVQGLDVIVRHPAGGGLATVDVEGEIDPRSWMSALRMYAMQVSLAYMDVAPPTHPYKSRHMGRSLDYSASASTQAHSVFPDQIRRQHPRIVGALGSTSSPQPAKAKFYHIFLDLRAFVASPCAPGETVELFFLLYNKHEARFVSEEFCVVLNQNGVLARDPSARIRTLFTDLVQSDAQDPIYLVCKIVRNGSLRMGSSMGAIREAGGRRTSETSLRDSVMPNGYGDSGSSLNELPTHFRRPFGCAVLELTQLNVMAAEQTEVSATREHTMPIYVPRSEATFSMLHQDILDGKSKEYEKSPRAEMMVVSIKVFYGDAQTIVRENTSLLQDIPLSLRLGFPDVVFPGDVRNELYVKLWSGDFSSQTLNPRRSITNFARGQVNPVSGNVQVSIEVKDHHGRTIEKVISQCSGEPEMTQFKSMVFLRTSQPTFGEMIKVKLPFEGAQQWHLFFTFRHRSSRERPTGRGSDAPERPFAFAFLPLFPDGRAFLEDGAHTLVLYNADRLTQVNADMYLAATPWLPGSQRSEQVLVPVEMQKIAPPLKDSLIVRSSLCSTKFTQNSVLLSLLNWEQLPDKEVLCTVLSKFTFVGEVEIVKFLRDIFDSLFAILSSSYNQTGDMDHLVFNALVTVLGIVQDRRFSNFQPVLDVYIEKHFGSTTASSHIIHSMNRLLQNPTANETASGLRSALKVWHYIVKFIVRSRELQKAKEIGLDGGVIGEHLETTFAREVRSHLSEVNRMMSTTTPASIIGTQTIALQHFSSILPELSKVYNTVELVTIVTQFANAVVTNKGKIGIWKLIMYLQVVKSFLFDNPQSRALLVENIVFWLKPHFGRYDDYVQTQPGDSENAREQARVQWLECTRLSVTVIAVMLDKCLQQLVNPAVVSDRHLLKQEQDNIEYNLLTLIPRLLDSYIEYQNPLSHRALERGRSTLPTSSLYPVTFPESYPFAMLGQLPKSPTAVSGSFDNRPDFIPGLGEAAIVLLVLVLAAPKRHLLGFLESMLEIEGPDNFSAFLSKCFKVAVSIINNDAFPKNWLNVNVLAHKVLIKLMDPIATLLERDFVPQGQPGREFNPTLWREAFHVLLKILSSEHLVIEEFIPQKRRAVWRLAGDIRGEGAALLLRLWEALGWSEEEMLNSTADKPFMNYQAALSPLVGQVVNLCLSHHDMLRNNAVHILYCMIISEYYVSGNFDHIEHELVSKLDTLFMSDSKGDDISRAFFISFIRNLFDSSDVDEQLRARVTNFLSEVDMFLELLLSVRALPEGEEFADDRVIATLRLMNFIRRIGRDEIYIKYVHQLVNMHLQAQNYVEAALTLKLHADLHDWDLNSFAPPMEELGLPQQSHFHRKETLCLLILDYLGKGKAWESAIEICQELAVQHAEVTFNYARLAEILRHKAALLEHIITDQRYYSDYFRVSFYGHFPAAIRNKQFVYRGYEWEKFGAFCERMLNKHPGVQLLKTTGDPPVDIRFGSQQYIQCTAVRPEPDREAAIFTNPDVSPQIRAYYEHSAIRVFSYERPVPKVTADGADEVWIERTYLTTEEMFPTVLRRSEVVDAQVVEISPVQTALNEVEQGTRELAGLNQRFSALAKTSQSVPTNALAMALNTAVDAPVTTGIGAYRQAYLTGEYLARYPERAEEVQKLRDAIDEQVRMVDSCLRLHGELCPPEMISFHNTLDKFFRKNFAEEIQRLGLDLQSSSRPLESSLVSPRSGTRPLPNPLDQTRPQLGLMPVQVGPAYNSPALSPLSSRSVNDNASVELLPHNKQTPLQRHLAHLARHGFNGVSSGPGDAGGDNMSEESPRDSFIATGGIPITNLSGAASVSMSTMGGSIGSIRGRLSKFSSLNFARRDM</sequence>
<dbReference type="PANTHER" id="PTHR45653">
    <property type="entry name" value="DEDICATOR OF CYTOKINESIS"/>
    <property type="match status" value="1"/>
</dbReference>
<dbReference type="PROSITE" id="PS50896">
    <property type="entry name" value="LISH"/>
    <property type="match status" value="1"/>
</dbReference>
<dbReference type="InterPro" id="IPR006594">
    <property type="entry name" value="LisH"/>
</dbReference>
<dbReference type="GO" id="GO:0005737">
    <property type="term" value="C:cytoplasm"/>
    <property type="evidence" value="ECO:0007669"/>
    <property type="project" value="UniProtKB-SubCell"/>
</dbReference>
<evidence type="ECO:0000313" key="9">
    <source>
        <dbReference type="EMBL" id="TFY67247.1"/>
    </source>
</evidence>
<evidence type="ECO:0000256" key="6">
    <source>
        <dbReference type="SAM" id="MobiDB-lite"/>
    </source>
</evidence>
<feature type="region of interest" description="Disordered" evidence="6">
    <location>
        <begin position="104"/>
        <end position="128"/>
    </location>
</feature>
<accession>A0A4Y9YZS1</accession>
<keyword evidence="2" id="KW-0963">Cytoplasm</keyword>
<dbReference type="CDD" id="cd08679">
    <property type="entry name" value="C2_DOCK180_related"/>
    <property type="match status" value="1"/>
</dbReference>
<organism evidence="9 10">
    <name type="scientific">Rhodofomes roseus</name>
    <dbReference type="NCBI Taxonomy" id="34475"/>
    <lineage>
        <taxon>Eukaryota</taxon>
        <taxon>Fungi</taxon>
        <taxon>Dikarya</taxon>
        <taxon>Basidiomycota</taxon>
        <taxon>Agaricomycotina</taxon>
        <taxon>Agaricomycetes</taxon>
        <taxon>Polyporales</taxon>
        <taxon>Rhodofomes</taxon>
    </lineage>
</organism>
<dbReference type="InterPro" id="IPR027357">
    <property type="entry name" value="DOCKER_dom"/>
</dbReference>
<dbReference type="Pfam" id="PF23554">
    <property type="entry name" value="TPR_DOCK"/>
    <property type="match status" value="2"/>
</dbReference>
<feature type="domain" description="DOCKER" evidence="8">
    <location>
        <begin position="2169"/>
        <end position="2580"/>
    </location>
</feature>
<dbReference type="InterPro" id="IPR043161">
    <property type="entry name" value="DOCK_C_lobe_A"/>
</dbReference>
<evidence type="ECO:0000256" key="5">
    <source>
        <dbReference type="PROSITE-ProRule" id="PRU00983"/>
    </source>
</evidence>
<comment type="subcellular location">
    <subcellularLocation>
        <location evidence="1">Cytoplasm</location>
    </subcellularLocation>
</comment>
<gene>
    <name evidence="9" type="ORF">EVJ58_g1749</name>
</gene>
<keyword evidence="4" id="KW-0344">Guanine-nucleotide releasing factor</keyword>
<dbReference type="InterPro" id="IPR046770">
    <property type="entry name" value="DOCKER_Lobe_B"/>
</dbReference>
<dbReference type="Proteomes" id="UP000298390">
    <property type="component" value="Unassembled WGS sequence"/>
</dbReference>
<dbReference type="InterPro" id="IPR035892">
    <property type="entry name" value="C2_domain_sf"/>
</dbReference>
<keyword evidence="3" id="KW-0597">Phosphoprotein</keyword>
<dbReference type="Gene3D" id="1.25.40.410">
    <property type="match status" value="1"/>
</dbReference>
<feature type="region of interest" description="Disordered" evidence="6">
    <location>
        <begin position="766"/>
        <end position="823"/>
    </location>
</feature>